<evidence type="ECO:0000313" key="3">
    <source>
        <dbReference type="EMBL" id="KAJ3831475.1"/>
    </source>
</evidence>
<dbReference type="EMBL" id="MU807438">
    <property type="protein sequence ID" value="KAJ3831475.1"/>
    <property type="molecule type" value="Genomic_DNA"/>
</dbReference>
<accession>A0AA38NVT7</accession>
<evidence type="ECO:0000256" key="2">
    <source>
        <dbReference type="SAM" id="Phobius"/>
    </source>
</evidence>
<feature type="compositionally biased region" description="Polar residues" evidence="1">
    <location>
        <begin position="415"/>
        <end position="471"/>
    </location>
</feature>
<feature type="compositionally biased region" description="Basic and acidic residues" evidence="1">
    <location>
        <begin position="283"/>
        <end position="312"/>
    </location>
</feature>
<feature type="region of interest" description="Disordered" evidence="1">
    <location>
        <begin position="264"/>
        <end position="316"/>
    </location>
</feature>
<evidence type="ECO:0000313" key="4">
    <source>
        <dbReference type="Proteomes" id="UP001163846"/>
    </source>
</evidence>
<evidence type="ECO:0000256" key="1">
    <source>
        <dbReference type="SAM" id="MobiDB-lite"/>
    </source>
</evidence>
<protein>
    <submittedName>
        <fullName evidence="3">Uncharacterized protein</fullName>
    </submittedName>
</protein>
<keyword evidence="2" id="KW-0472">Membrane</keyword>
<keyword evidence="2" id="KW-1133">Transmembrane helix</keyword>
<comment type="caution">
    <text evidence="3">The sequence shown here is derived from an EMBL/GenBank/DDBJ whole genome shotgun (WGS) entry which is preliminary data.</text>
</comment>
<keyword evidence="2" id="KW-0812">Transmembrane</keyword>
<proteinExistence type="predicted"/>
<dbReference type="AlphaFoldDB" id="A0AA38NVT7"/>
<organism evidence="3 4">
    <name type="scientific">Lentinula raphanica</name>
    <dbReference type="NCBI Taxonomy" id="153919"/>
    <lineage>
        <taxon>Eukaryota</taxon>
        <taxon>Fungi</taxon>
        <taxon>Dikarya</taxon>
        <taxon>Basidiomycota</taxon>
        <taxon>Agaricomycotina</taxon>
        <taxon>Agaricomycetes</taxon>
        <taxon>Agaricomycetidae</taxon>
        <taxon>Agaricales</taxon>
        <taxon>Marasmiineae</taxon>
        <taxon>Omphalotaceae</taxon>
        <taxon>Lentinula</taxon>
    </lineage>
</organism>
<dbReference type="Proteomes" id="UP001163846">
    <property type="component" value="Unassembled WGS sequence"/>
</dbReference>
<feature type="region of interest" description="Disordered" evidence="1">
    <location>
        <begin position="408"/>
        <end position="499"/>
    </location>
</feature>
<feature type="non-terminal residue" evidence="3">
    <location>
        <position position="595"/>
    </location>
</feature>
<name>A0AA38NVT7_9AGAR</name>
<keyword evidence="4" id="KW-1185">Reference proteome</keyword>
<gene>
    <name evidence="3" type="ORF">F5878DRAFT_647596</name>
</gene>
<reference evidence="3" key="1">
    <citation type="submission" date="2022-08" db="EMBL/GenBank/DDBJ databases">
        <authorList>
            <consortium name="DOE Joint Genome Institute"/>
            <person name="Min B."/>
            <person name="Riley R."/>
            <person name="Sierra-Patev S."/>
            <person name="Naranjo-Ortiz M."/>
            <person name="Looney B."/>
            <person name="Konkel Z."/>
            <person name="Slot J.C."/>
            <person name="Sakamoto Y."/>
            <person name="Steenwyk J.L."/>
            <person name="Rokas A."/>
            <person name="Carro J."/>
            <person name="Camarero S."/>
            <person name="Ferreira P."/>
            <person name="Molpeceres G."/>
            <person name="Ruiz-Duenas F.J."/>
            <person name="Serrano A."/>
            <person name="Henrissat B."/>
            <person name="Drula E."/>
            <person name="Hughes K.W."/>
            <person name="Mata J.L."/>
            <person name="Ishikawa N.K."/>
            <person name="Vargas-Isla R."/>
            <person name="Ushijima S."/>
            <person name="Smith C.A."/>
            <person name="Ahrendt S."/>
            <person name="Andreopoulos W."/>
            <person name="He G."/>
            <person name="Labutti K."/>
            <person name="Lipzen A."/>
            <person name="Ng V."/>
            <person name="Sandor L."/>
            <person name="Barry K."/>
            <person name="Martinez A.T."/>
            <person name="Xiao Y."/>
            <person name="Gibbons J.G."/>
            <person name="Terashima K."/>
            <person name="Hibbett D.S."/>
            <person name="Grigoriev I.V."/>
        </authorList>
    </citation>
    <scope>NUCLEOTIDE SEQUENCE</scope>
    <source>
        <strain evidence="3">TFB9207</strain>
    </source>
</reference>
<feature type="region of interest" description="Disordered" evidence="1">
    <location>
        <begin position="85"/>
        <end position="107"/>
    </location>
</feature>
<sequence length="595" mass="65081">TQREDGRRPPLQEEVSENPKILSRVLRSVSSLASMKDGDRGSTPVSFKPLARPTKFFVQGGARSSNVTNETFGPTKLEMTSFKSTDSEGHNAWHSSQSPNDLDVPLPDTPTPRMVGTTYVHRNTTDGGYQVWVWCSREGGELAWQPVDLNNEQVAHPKISNRSLKLTLSGKPSWVLNSTLLTYQKRNSRRSKSRPPESTSASATALQALTLKRLRLKESSDCHVSHHSIPTGALVRDSEGWFVLMDAEESSTLFHPSYATSSLMGWRDSSNTKHSETEDEIDESSHSGIDESSHSGRDDTSHSGRIDSDTESQKSMIQSFSTNARIFSDHADNWPQAETATASPANIPKLALDESTTQEPKQTLDESISTTIYSMPETSNSLGTSTAKVPDDQSVELTVLSSSLERPASPKIVNKKNSSSLSTTQEPKQNFDETTSITISSLPDTSNSLGTSTAKVPDNQSVELAMLSSSPERPASPKIVNEKDSSTFSINLPKSPGPSKPLSVLSELLDRFGDLICIELFHVEDDQLPSLASSIQGRVLRKIWLMFQTQALAVGLGNLGLSIMISLLVRFGAPRQVRVQLDEMVMIVGDFVAHL</sequence>
<feature type="transmembrane region" description="Helical" evidence="2">
    <location>
        <begin position="543"/>
        <end position="569"/>
    </location>
</feature>